<name>U4KTA6_9MOLU</name>
<dbReference type="AlphaFoldDB" id="U4KTA6"/>
<keyword evidence="4" id="KW-1185">Reference proteome</keyword>
<dbReference type="SUPFAM" id="SSF55811">
    <property type="entry name" value="Nudix"/>
    <property type="match status" value="1"/>
</dbReference>
<dbReference type="PROSITE" id="PS51462">
    <property type="entry name" value="NUDIX"/>
    <property type="match status" value="1"/>
</dbReference>
<dbReference type="GO" id="GO:0016787">
    <property type="term" value="F:hydrolase activity"/>
    <property type="evidence" value="ECO:0007669"/>
    <property type="project" value="UniProtKB-KW"/>
</dbReference>
<dbReference type="Gene3D" id="3.90.79.10">
    <property type="entry name" value="Nucleoside Triphosphate Pyrophosphohydrolase"/>
    <property type="match status" value="1"/>
</dbReference>
<dbReference type="Proteomes" id="UP000032737">
    <property type="component" value="Chromosome"/>
</dbReference>
<feature type="domain" description="Nudix hydrolase" evidence="2">
    <location>
        <begin position="18"/>
        <end position="150"/>
    </location>
</feature>
<dbReference type="OrthoDB" id="511483at2"/>
<evidence type="ECO:0000259" key="2">
    <source>
        <dbReference type="PROSITE" id="PS51462"/>
    </source>
</evidence>
<dbReference type="InterPro" id="IPR020084">
    <property type="entry name" value="NUDIX_hydrolase_CS"/>
</dbReference>
<organism evidence="3 4">
    <name type="scientific">Acholeplasma brassicae</name>
    <dbReference type="NCBI Taxonomy" id="61635"/>
    <lineage>
        <taxon>Bacteria</taxon>
        <taxon>Bacillati</taxon>
        <taxon>Mycoplasmatota</taxon>
        <taxon>Mollicutes</taxon>
        <taxon>Acholeplasmatales</taxon>
        <taxon>Acholeplasmataceae</taxon>
        <taxon>Acholeplasma</taxon>
    </lineage>
</organism>
<dbReference type="EMBL" id="FO681348">
    <property type="protein sequence ID" value="CCV66354.1"/>
    <property type="molecule type" value="Genomic_DNA"/>
</dbReference>
<keyword evidence="1" id="KW-0378">Hydrolase</keyword>
<dbReference type="PROSITE" id="PS00893">
    <property type="entry name" value="NUDIX_BOX"/>
    <property type="match status" value="1"/>
</dbReference>
<dbReference type="RefSeq" id="WP_030005214.1">
    <property type="nucleotide sequence ID" value="NC_022549.1"/>
</dbReference>
<dbReference type="STRING" id="61635.BN85313330"/>
<evidence type="ECO:0000256" key="1">
    <source>
        <dbReference type="ARBA" id="ARBA00022801"/>
    </source>
</evidence>
<proteinExistence type="predicted"/>
<dbReference type="Pfam" id="PF00293">
    <property type="entry name" value="NUDIX"/>
    <property type="match status" value="1"/>
</dbReference>
<dbReference type="InterPro" id="IPR000086">
    <property type="entry name" value="NUDIX_hydrolase_dom"/>
</dbReference>
<sequence>MIKEIIINSSDLKDKPVVIRHTARAIIFVGNELVMAYSNKFNDYMFPGGGVIEGEIIEDALKRELKEELGVEEISKIKELVQVVELRNYSFEYNLKQMSRYFLVEAIKFGEQALETYEMNFGLQPKYVSIDQAIKSNELEILRREKENVKGVHPYATLIRENQVLEFLKKNKDQINEFYRREVIK</sequence>
<protein>
    <submittedName>
        <fullName evidence="3">MutT/NUDIX family protein</fullName>
    </submittedName>
</protein>
<reference evidence="3 4" key="1">
    <citation type="journal article" date="2013" name="J. Mol. Microbiol. Biotechnol.">
        <title>Analysis of the Complete Genomes of Acholeplasma brassicae , A. palmae and A. laidlawii and Their Comparison to the Obligate Parasites from ' Candidatus Phytoplasma'.</title>
        <authorList>
            <person name="Kube M."/>
            <person name="Siewert C."/>
            <person name="Migdoll A.M."/>
            <person name="Duduk B."/>
            <person name="Holz S."/>
            <person name="Rabus R."/>
            <person name="Seemuller E."/>
            <person name="Mitrovic J."/>
            <person name="Muller I."/>
            <person name="Buttner C."/>
            <person name="Reinhardt R."/>
        </authorList>
    </citation>
    <scope>NUCLEOTIDE SEQUENCE [LARGE SCALE GENOMIC DNA]</scope>
    <source>
        <strain evidence="4">0502</strain>
    </source>
</reference>
<dbReference type="HOGENOM" id="CLU_106692_0_0_14"/>
<accession>U4KTA6</accession>
<dbReference type="KEGG" id="abra:BN85313330"/>
<evidence type="ECO:0000313" key="4">
    <source>
        <dbReference type="Proteomes" id="UP000032737"/>
    </source>
</evidence>
<gene>
    <name evidence="3" type="ORF">BN85313330</name>
</gene>
<dbReference type="InterPro" id="IPR015797">
    <property type="entry name" value="NUDIX_hydrolase-like_dom_sf"/>
</dbReference>
<evidence type="ECO:0000313" key="3">
    <source>
        <dbReference type="EMBL" id="CCV66354.1"/>
    </source>
</evidence>